<reference evidence="2 3" key="1">
    <citation type="submission" date="2024-08" db="EMBL/GenBank/DDBJ databases">
        <title>Gnathostoma spinigerum genome.</title>
        <authorList>
            <person name="Gonzalez-Bertolin B."/>
            <person name="Monzon S."/>
            <person name="Zaballos A."/>
            <person name="Jimenez P."/>
            <person name="Dekumyoy P."/>
            <person name="Varona S."/>
            <person name="Cuesta I."/>
            <person name="Sumanam S."/>
            <person name="Adisakwattana P."/>
            <person name="Gasser R.B."/>
            <person name="Hernandez-Gonzalez A."/>
            <person name="Young N.D."/>
            <person name="Perteguer M.J."/>
        </authorList>
    </citation>
    <scope>NUCLEOTIDE SEQUENCE [LARGE SCALE GENOMIC DNA]</scope>
    <source>
        <strain evidence="2">AL3</strain>
        <tissue evidence="2">Liver</tissue>
    </source>
</reference>
<feature type="signal peptide" evidence="1">
    <location>
        <begin position="1"/>
        <end position="26"/>
    </location>
</feature>
<sequence length="80" mass="9357">MSSSYNMRRFTLSVLFVIVALSFANAIKDSSSGELFDRYMRSFGNWRPSSYDDDLMRLVDEERLLRSIKRNIGPRPLRFG</sequence>
<gene>
    <name evidence="2" type="ORF">AB6A40_008381</name>
</gene>
<dbReference type="Proteomes" id="UP001608902">
    <property type="component" value="Unassembled WGS sequence"/>
</dbReference>
<evidence type="ECO:0000256" key="1">
    <source>
        <dbReference type="SAM" id="SignalP"/>
    </source>
</evidence>
<keyword evidence="1" id="KW-0732">Signal</keyword>
<dbReference type="AlphaFoldDB" id="A0ABD6ERA2"/>
<name>A0ABD6ERA2_9BILA</name>
<feature type="chain" id="PRO_5044861435" evidence="1">
    <location>
        <begin position="27"/>
        <end position="80"/>
    </location>
</feature>
<comment type="caution">
    <text evidence="2">The sequence shown here is derived from an EMBL/GenBank/DDBJ whole genome shotgun (WGS) entry which is preliminary data.</text>
</comment>
<protein>
    <submittedName>
        <fullName evidence="2">Uncharacterized protein</fullName>
    </submittedName>
</protein>
<keyword evidence="3" id="KW-1185">Reference proteome</keyword>
<accession>A0ABD6ERA2</accession>
<proteinExistence type="predicted"/>
<evidence type="ECO:0000313" key="3">
    <source>
        <dbReference type="Proteomes" id="UP001608902"/>
    </source>
</evidence>
<dbReference type="EMBL" id="JBGFUD010007657">
    <property type="protein sequence ID" value="MFH4981672.1"/>
    <property type="molecule type" value="Genomic_DNA"/>
</dbReference>
<evidence type="ECO:0000313" key="2">
    <source>
        <dbReference type="EMBL" id="MFH4981672.1"/>
    </source>
</evidence>
<organism evidence="2 3">
    <name type="scientific">Gnathostoma spinigerum</name>
    <dbReference type="NCBI Taxonomy" id="75299"/>
    <lineage>
        <taxon>Eukaryota</taxon>
        <taxon>Metazoa</taxon>
        <taxon>Ecdysozoa</taxon>
        <taxon>Nematoda</taxon>
        <taxon>Chromadorea</taxon>
        <taxon>Rhabditida</taxon>
        <taxon>Spirurina</taxon>
        <taxon>Gnathostomatomorpha</taxon>
        <taxon>Gnathostomatoidea</taxon>
        <taxon>Gnathostomatidae</taxon>
        <taxon>Gnathostoma</taxon>
    </lineage>
</organism>